<accession>A0A9N9CV56</accession>
<comment type="caution">
    <text evidence="1">The sequence shown here is derived from an EMBL/GenBank/DDBJ whole genome shotgun (WGS) entry which is preliminary data.</text>
</comment>
<dbReference type="EMBL" id="CAJVPK010002593">
    <property type="protein sequence ID" value="CAG8615152.1"/>
    <property type="molecule type" value="Genomic_DNA"/>
</dbReference>
<dbReference type="OrthoDB" id="2421517at2759"/>
<sequence>MHSKLIFRSLDDPRFTTLKEIRNWFVYGSMIQPKRISQDMLEGFYGTIRESGGDSSTQTLKSYGHALNKYQVTALVSSEIKKMENWNFHLEVYLDNYRCSGVWYQDFLEATHLNDPYLISGDNINLELAEASKFVYIVGWIIYKLIKSNTMKSHLKFKAMSAYLKVLSSIQTTLIIPVLLCNLSLLENFNTLIDISNQMLITNNSKNTEEYEIMEENKRFLYEKIIFTYMKSRQKS</sequence>
<organism evidence="1 2">
    <name type="scientific">Diversispora eburnea</name>
    <dbReference type="NCBI Taxonomy" id="1213867"/>
    <lineage>
        <taxon>Eukaryota</taxon>
        <taxon>Fungi</taxon>
        <taxon>Fungi incertae sedis</taxon>
        <taxon>Mucoromycota</taxon>
        <taxon>Glomeromycotina</taxon>
        <taxon>Glomeromycetes</taxon>
        <taxon>Diversisporales</taxon>
        <taxon>Diversisporaceae</taxon>
        <taxon>Diversispora</taxon>
    </lineage>
</organism>
<gene>
    <name evidence="1" type="ORF">DEBURN_LOCUS10136</name>
</gene>
<reference evidence="1" key="1">
    <citation type="submission" date="2021-06" db="EMBL/GenBank/DDBJ databases">
        <authorList>
            <person name="Kallberg Y."/>
            <person name="Tangrot J."/>
            <person name="Rosling A."/>
        </authorList>
    </citation>
    <scope>NUCLEOTIDE SEQUENCE</scope>
    <source>
        <strain evidence="1">AZ414A</strain>
    </source>
</reference>
<evidence type="ECO:0000313" key="1">
    <source>
        <dbReference type="EMBL" id="CAG8615152.1"/>
    </source>
</evidence>
<dbReference type="AlphaFoldDB" id="A0A9N9CV56"/>
<evidence type="ECO:0000313" key="2">
    <source>
        <dbReference type="Proteomes" id="UP000789706"/>
    </source>
</evidence>
<proteinExistence type="predicted"/>
<dbReference type="Proteomes" id="UP000789706">
    <property type="component" value="Unassembled WGS sequence"/>
</dbReference>
<keyword evidence="2" id="KW-1185">Reference proteome</keyword>
<name>A0A9N9CV56_9GLOM</name>
<protein>
    <submittedName>
        <fullName evidence="1">8131_t:CDS:1</fullName>
    </submittedName>
</protein>